<feature type="transmembrane region" description="Helical" evidence="12">
    <location>
        <begin position="120"/>
        <end position="143"/>
    </location>
</feature>
<evidence type="ECO:0000256" key="3">
    <source>
        <dbReference type="ARBA" id="ARBA00022448"/>
    </source>
</evidence>
<evidence type="ECO:0000256" key="9">
    <source>
        <dbReference type="ARBA" id="ARBA00023065"/>
    </source>
</evidence>
<evidence type="ECO:0000256" key="10">
    <source>
        <dbReference type="ARBA" id="ARBA00023136"/>
    </source>
</evidence>
<keyword evidence="3" id="KW-0813">Transport</keyword>
<feature type="transmembrane region" description="Helical" evidence="12">
    <location>
        <begin position="6"/>
        <end position="24"/>
    </location>
</feature>
<keyword evidence="6" id="KW-0769">Symport</keyword>
<keyword evidence="10 12" id="KW-0472">Membrane</keyword>
<feature type="transmembrane region" description="Helical" evidence="12">
    <location>
        <begin position="426"/>
        <end position="449"/>
    </location>
</feature>
<feature type="transmembrane region" description="Helical" evidence="12">
    <location>
        <begin position="149"/>
        <end position="170"/>
    </location>
</feature>
<evidence type="ECO:0000313" key="13">
    <source>
        <dbReference type="EMBL" id="UPM55762.1"/>
    </source>
</evidence>
<dbReference type="PROSITE" id="PS50283">
    <property type="entry name" value="NA_SOLUT_SYMP_3"/>
    <property type="match status" value="1"/>
</dbReference>
<keyword evidence="8" id="KW-0915">Sodium</keyword>
<dbReference type="Proteomes" id="UP000830639">
    <property type="component" value="Chromosome"/>
</dbReference>
<dbReference type="EMBL" id="CP096034">
    <property type="protein sequence ID" value="UPM55762.1"/>
    <property type="molecule type" value="Genomic_DNA"/>
</dbReference>
<accession>A0ABY4JQG2</accession>
<evidence type="ECO:0000256" key="11">
    <source>
        <dbReference type="RuleBase" id="RU362091"/>
    </source>
</evidence>
<evidence type="ECO:0000256" key="7">
    <source>
        <dbReference type="ARBA" id="ARBA00022989"/>
    </source>
</evidence>
<feature type="transmembrane region" description="Helical" evidence="12">
    <location>
        <begin position="469"/>
        <end position="487"/>
    </location>
</feature>
<dbReference type="PANTHER" id="PTHR48086">
    <property type="entry name" value="SODIUM/PROLINE SYMPORTER-RELATED"/>
    <property type="match status" value="1"/>
</dbReference>
<dbReference type="NCBIfam" id="TIGR00813">
    <property type="entry name" value="sss"/>
    <property type="match status" value="1"/>
</dbReference>
<evidence type="ECO:0000256" key="1">
    <source>
        <dbReference type="ARBA" id="ARBA00004651"/>
    </source>
</evidence>
<dbReference type="RefSeq" id="WP_248268737.1">
    <property type="nucleotide sequence ID" value="NZ_CP096034.1"/>
</dbReference>
<dbReference type="Gene3D" id="1.20.1730.10">
    <property type="entry name" value="Sodium/glucose cotransporter"/>
    <property type="match status" value="1"/>
</dbReference>
<feature type="transmembrane region" description="Helical" evidence="12">
    <location>
        <begin position="45"/>
        <end position="68"/>
    </location>
</feature>
<evidence type="ECO:0000256" key="2">
    <source>
        <dbReference type="ARBA" id="ARBA00006434"/>
    </source>
</evidence>
<dbReference type="PROSITE" id="PS00456">
    <property type="entry name" value="NA_SOLUT_SYMP_1"/>
    <property type="match status" value="1"/>
</dbReference>
<comment type="similarity">
    <text evidence="2 11">Belongs to the sodium:solute symporter (SSF) (TC 2.A.21) family.</text>
</comment>
<keyword evidence="4" id="KW-1003">Cell membrane</keyword>
<proteinExistence type="inferred from homology"/>
<protein>
    <submittedName>
        <fullName evidence="13">Cation acetate symporter</fullName>
    </submittedName>
</protein>
<feature type="transmembrane region" description="Helical" evidence="12">
    <location>
        <begin position="182"/>
        <end position="202"/>
    </location>
</feature>
<sequence>MNTTAFTLFLMIVLGTLVITYYASKKTKDAKDFYTAGGGLTGWQNGFAIAGDYMSAASFLGIAGAIALTGFDGFFYSIGFLVAYLVVLYLVAEPLRNLGKYTLADMIAARFDQRKVRGVAALNTMTISIFYMIAQLVGAGALIKLLLGIDYTTAVLIVGILMTVYVIFGGMRATSWVQIVKAILLMLGTLVISIIVFAKFNFNINEMFSQMRTATPLKDSFLNPGVKYTNGLDTISLNLALVLGTAGLPHILVRFFTVSDAKTARKSVVYATWLIGAFYIMTIFLGFGAAAFVGNSEIIKANPAGNMAAPLLAEVLGGNFLFAFVSAVAFATILAVVAGLVLTAASAFAHDFYNEILKQGKATEKEQVSMARYASIGVALISILLAIFAQTLNVAFLVSLAFAVAASANLPVILFTIYWKRFNTTGAITGMLTGLISAIILVAISPNIWSPIEGKAIFVGDPFINLTNPGIISIPLGFIAAYLGTILSSKKENEAKFDEILVKSNTGHGISSISTH</sequence>
<dbReference type="InterPro" id="IPR038377">
    <property type="entry name" value="Na/Glc_symporter_sf"/>
</dbReference>
<dbReference type="PROSITE" id="PS00457">
    <property type="entry name" value="NA_SOLUT_SYMP_2"/>
    <property type="match status" value="1"/>
</dbReference>
<feature type="transmembrane region" description="Helical" evidence="12">
    <location>
        <begin position="370"/>
        <end position="389"/>
    </location>
</feature>
<dbReference type="InterPro" id="IPR018212">
    <property type="entry name" value="Na/solute_symporter_CS"/>
</dbReference>
<feature type="transmembrane region" description="Helical" evidence="12">
    <location>
        <begin position="395"/>
        <end position="419"/>
    </location>
</feature>
<dbReference type="PANTHER" id="PTHR48086:SF6">
    <property type="entry name" value="CATION_ACETATE SYMPORTER ACTP"/>
    <property type="match status" value="1"/>
</dbReference>
<keyword evidence="14" id="KW-1185">Reference proteome</keyword>
<dbReference type="InterPro" id="IPR001734">
    <property type="entry name" value="Na/solute_symporter"/>
</dbReference>
<evidence type="ECO:0000256" key="5">
    <source>
        <dbReference type="ARBA" id="ARBA00022692"/>
    </source>
</evidence>
<evidence type="ECO:0000256" key="12">
    <source>
        <dbReference type="SAM" id="Phobius"/>
    </source>
</evidence>
<evidence type="ECO:0000313" key="14">
    <source>
        <dbReference type="Proteomes" id="UP000830639"/>
    </source>
</evidence>
<dbReference type="CDD" id="cd11480">
    <property type="entry name" value="SLC5sbd_u4"/>
    <property type="match status" value="1"/>
</dbReference>
<reference evidence="13 14" key="1">
    <citation type="submission" date="2022-04" db="EMBL/GenBank/DDBJ databases">
        <title>Mechanism of arsenic methylation and mitigation arsenic toxicity by Bacillus sp. LH14 from an Arsenic-Contaminated Paddy Soil.</title>
        <authorList>
            <person name="Wang D."/>
        </authorList>
    </citation>
    <scope>NUCLEOTIDE SEQUENCE [LARGE SCALE GENOMIC DNA]</scope>
    <source>
        <strain evidence="13 14">LH14</strain>
    </source>
</reference>
<feature type="transmembrane region" description="Helical" evidence="12">
    <location>
        <begin position="268"/>
        <end position="293"/>
    </location>
</feature>
<gene>
    <name evidence="13" type="ORF">MY490_08010</name>
</gene>
<keyword evidence="9" id="KW-0406">Ion transport</keyword>
<feature type="transmembrane region" description="Helical" evidence="12">
    <location>
        <begin position="235"/>
        <end position="256"/>
    </location>
</feature>
<keyword evidence="5 12" id="KW-0812">Transmembrane</keyword>
<name>A0ABY4JQG2_9BACI</name>
<dbReference type="Pfam" id="PF00474">
    <property type="entry name" value="SSF"/>
    <property type="match status" value="1"/>
</dbReference>
<dbReference type="InterPro" id="IPR050277">
    <property type="entry name" value="Sodium:Solute_Symporter"/>
</dbReference>
<evidence type="ECO:0000256" key="4">
    <source>
        <dbReference type="ARBA" id="ARBA00022475"/>
    </source>
</evidence>
<feature type="transmembrane region" description="Helical" evidence="12">
    <location>
        <begin position="74"/>
        <end position="92"/>
    </location>
</feature>
<comment type="subcellular location">
    <subcellularLocation>
        <location evidence="1">Cell membrane</location>
        <topology evidence="1">Multi-pass membrane protein</topology>
    </subcellularLocation>
</comment>
<evidence type="ECO:0000256" key="8">
    <source>
        <dbReference type="ARBA" id="ARBA00023053"/>
    </source>
</evidence>
<evidence type="ECO:0000256" key="6">
    <source>
        <dbReference type="ARBA" id="ARBA00022847"/>
    </source>
</evidence>
<organism evidence="13 14">
    <name type="scientific">Gottfriedia acidiceleris</name>
    <dbReference type="NCBI Taxonomy" id="371036"/>
    <lineage>
        <taxon>Bacteria</taxon>
        <taxon>Bacillati</taxon>
        <taxon>Bacillota</taxon>
        <taxon>Bacilli</taxon>
        <taxon>Bacillales</taxon>
        <taxon>Bacillaceae</taxon>
        <taxon>Gottfriedia</taxon>
    </lineage>
</organism>
<feature type="transmembrane region" description="Helical" evidence="12">
    <location>
        <begin position="320"/>
        <end position="349"/>
    </location>
</feature>
<keyword evidence="7 12" id="KW-1133">Transmembrane helix</keyword>